<reference evidence="7 8" key="1">
    <citation type="submission" date="2020-10" db="EMBL/GenBank/DDBJ databases">
        <title>Phylogeny of dyella-like bacteria.</title>
        <authorList>
            <person name="Fu J."/>
        </authorList>
    </citation>
    <scope>NUCLEOTIDE SEQUENCE [LARGE SCALE GENOMIC DNA]</scope>
    <source>
        <strain evidence="7 8">BB4</strain>
    </source>
</reference>
<feature type="region of interest" description="Disordered" evidence="5">
    <location>
        <begin position="591"/>
        <end position="613"/>
    </location>
</feature>
<dbReference type="EMBL" id="JADIKD010000009">
    <property type="protein sequence ID" value="MFK2917428.1"/>
    <property type="molecule type" value="Genomic_DNA"/>
</dbReference>
<keyword evidence="3" id="KW-0749">Sporulation</keyword>
<dbReference type="InterPro" id="IPR036404">
    <property type="entry name" value="Jacalin-like_lectin_dom_sf"/>
</dbReference>
<evidence type="ECO:0000313" key="8">
    <source>
        <dbReference type="Proteomes" id="UP001620408"/>
    </source>
</evidence>
<dbReference type="InterPro" id="IPR036716">
    <property type="entry name" value="Pest_crys_N_sf"/>
</dbReference>
<keyword evidence="8" id="KW-1185">Reference proteome</keyword>
<evidence type="ECO:0000259" key="6">
    <source>
        <dbReference type="Pfam" id="PF14200"/>
    </source>
</evidence>
<dbReference type="Pfam" id="PF14200">
    <property type="entry name" value="RicinB_lectin_2"/>
    <property type="match status" value="1"/>
</dbReference>
<evidence type="ECO:0000256" key="1">
    <source>
        <dbReference type="ARBA" id="ARBA00007819"/>
    </source>
</evidence>
<dbReference type="Gene3D" id="2.100.10.30">
    <property type="entry name" value="Jacalin-like lectin domain"/>
    <property type="match status" value="1"/>
</dbReference>
<protein>
    <submittedName>
        <fullName evidence="7">RICIN domain-containing protein</fullName>
    </submittedName>
</protein>
<evidence type="ECO:0000313" key="7">
    <source>
        <dbReference type="EMBL" id="MFK2917428.1"/>
    </source>
</evidence>
<organism evidence="7 8">
    <name type="scientific">Dyella koreensis</name>
    <dbReference type="NCBI Taxonomy" id="311235"/>
    <lineage>
        <taxon>Bacteria</taxon>
        <taxon>Pseudomonadati</taxon>
        <taxon>Pseudomonadota</taxon>
        <taxon>Gammaproteobacteria</taxon>
        <taxon>Lysobacterales</taxon>
        <taxon>Rhodanobacteraceae</taxon>
        <taxon>Dyella</taxon>
    </lineage>
</organism>
<dbReference type="Proteomes" id="UP001620408">
    <property type="component" value="Unassembled WGS sequence"/>
</dbReference>
<name>A0ABW8K3G6_9GAMM</name>
<keyword evidence="4" id="KW-0843">Virulence</keyword>
<keyword evidence="2" id="KW-0800">Toxin</keyword>
<sequence length="613" mass="66511">MAFSPGPNDYYYLVARHSGKVLSVANASSASGARIQQAEPADEKHQHFKFDAVSTRLFAIRVKHSDLVIDIDGAHTVDGANVIQAGWHNGANQRFRLVDAGDGYYFIEAEHSGKCLDVYGATATSGASVVQHQNRYAGDAHNQQFKPVLATSEIGLAMLPTFKRPLDYLREITIGGIGLIPTAGGAIKFVTAALWPDNSLQMVWDQITAYIDKLVESKLSAERITALKLALDGAKKNLDEYNGLQPGTEKAGYMNSVIATLNTSDRAFFRKEEPEKTATYLMTMGTLKLTLLRERALNYATIAKVDKDPNPDGHLASLKSAVAEYTKAALTFRAGLMERRLKFLSGVTRHEATRAQFIDYVVKDAADEREGRAATMYVWRVFPPFDREQQRTAETKLLPACKALVTAQYGAQLDAMFASARIWNSYIPGQAAPTSRTVRASVGPFGGGIGTATDLTQDKPIEGVRIYFDRRIRGIQAKHASGWGPLVGRAEGACRELLLKKDERIVSAYGQADGQLASASFETSFGASIRTSVPSADGKVWNADLPPELNATLVRISASPGEQGVEGITLHWEYAVLGDYPVALRGSAKSEGAAAKMARKKGGTRSVGDKTSR</sequence>
<dbReference type="RefSeq" id="WP_379985125.1">
    <property type="nucleotide sequence ID" value="NZ_JADIKD010000009.1"/>
</dbReference>
<dbReference type="CDD" id="cd00161">
    <property type="entry name" value="beta-trefoil_Ricin-like"/>
    <property type="match status" value="1"/>
</dbReference>
<evidence type="ECO:0000256" key="3">
    <source>
        <dbReference type="ARBA" id="ARBA00022969"/>
    </source>
</evidence>
<dbReference type="InterPro" id="IPR035992">
    <property type="entry name" value="Ricin_B-like_lectins"/>
</dbReference>
<evidence type="ECO:0000256" key="2">
    <source>
        <dbReference type="ARBA" id="ARBA00022656"/>
    </source>
</evidence>
<dbReference type="SUPFAM" id="SSF51101">
    <property type="entry name" value="Mannose-binding lectins"/>
    <property type="match status" value="1"/>
</dbReference>
<dbReference type="Gene3D" id="2.80.10.50">
    <property type="match status" value="1"/>
</dbReference>
<feature type="domain" description="Ricin B lectin" evidence="6">
    <location>
        <begin position="45"/>
        <end position="131"/>
    </location>
</feature>
<evidence type="ECO:0000256" key="4">
    <source>
        <dbReference type="ARBA" id="ARBA00023026"/>
    </source>
</evidence>
<dbReference type="SUPFAM" id="SSF50370">
    <property type="entry name" value="Ricin B-like lectins"/>
    <property type="match status" value="1"/>
</dbReference>
<comment type="caution">
    <text evidence="7">The sequence shown here is derived from an EMBL/GenBank/DDBJ whole genome shotgun (WGS) entry which is preliminary data.</text>
</comment>
<dbReference type="Gene3D" id="1.20.190.10">
    <property type="entry name" value="Pesticidal crystal protein, N-terminal domain"/>
    <property type="match status" value="1"/>
</dbReference>
<dbReference type="InterPro" id="IPR000772">
    <property type="entry name" value="Ricin_B_lectin"/>
</dbReference>
<gene>
    <name evidence="7" type="ORF">ISS97_09140</name>
</gene>
<dbReference type="SUPFAM" id="SSF56849">
    <property type="entry name" value="delta-Endotoxin (insectocide), N-terminal domain"/>
    <property type="match status" value="1"/>
</dbReference>
<evidence type="ECO:0000256" key="5">
    <source>
        <dbReference type="SAM" id="MobiDB-lite"/>
    </source>
</evidence>
<comment type="similarity">
    <text evidence="1">Belongs to the delta endotoxin family.</text>
</comment>
<proteinExistence type="inferred from homology"/>
<accession>A0ABW8K3G6</accession>